<proteinExistence type="predicted"/>
<comment type="caution">
    <text evidence="1">The sequence shown here is derived from an EMBL/GenBank/DDBJ whole genome shotgun (WGS) entry which is preliminary data.</text>
</comment>
<organism evidence="1 2">
    <name type="scientific">Flavobacterium branchiophilum</name>
    <dbReference type="NCBI Taxonomy" id="55197"/>
    <lineage>
        <taxon>Bacteria</taxon>
        <taxon>Pseudomonadati</taxon>
        <taxon>Bacteroidota</taxon>
        <taxon>Flavobacteriia</taxon>
        <taxon>Flavobacteriales</taxon>
        <taxon>Flavobacteriaceae</taxon>
        <taxon>Flavobacterium</taxon>
    </lineage>
</organism>
<sequence length="89" mass="10069">MHKRHLVGDKRPQQRKVRRIQNLLDVDAAGIDGRKKRLPGEVLATTSWLGQEVSRGHSTCGKRGAKEMHRSHKQGLNVNLQEIRLGKLS</sequence>
<protein>
    <submittedName>
        <fullName evidence="1">Uncharacterized protein</fullName>
    </submittedName>
</protein>
<reference evidence="1 2" key="1">
    <citation type="submission" date="2017-09" db="EMBL/GenBank/DDBJ databases">
        <title>Whole genomes of Flavobacteriaceae.</title>
        <authorList>
            <person name="Stine C."/>
            <person name="Li C."/>
            <person name="Tadesse D."/>
        </authorList>
    </citation>
    <scope>NUCLEOTIDE SEQUENCE [LARGE SCALE GENOMIC DNA]</scope>
    <source>
        <strain evidence="1 2">ATCC 35036</strain>
    </source>
</reference>
<gene>
    <name evidence="1" type="ORF">B0A77_13820</name>
</gene>
<evidence type="ECO:0000313" key="2">
    <source>
        <dbReference type="Proteomes" id="UP000220828"/>
    </source>
</evidence>
<name>A0A2H3KUY9_9FLAO</name>
<accession>A0A2H3KUY9</accession>
<dbReference type="EMBL" id="PCMW01000103">
    <property type="protein sequence ID" value="PDS22314.1"/>
    <property type="molecule type" value="Genomic_DNA"/>
</dbReference>
<evidence type="ECO:0000313" key="1">
    <source>
        <dbReference type="EMBL" id="PDS22314.1"/>
    </source>
</evidence>
<dbReference type="AlphaFoldDB" id="A0A2H3KUY9"/>
<dbReference type="Proteomes" id="UP000220828">
    <property type="component" value="Unassembled WGS sequence"/>
</dbReference>